<proteinExistence type="predicted"/>
<comment type="caution">
    <text evidence="3">The sequence shown here is derived from an EMBL/GenBank/DDBJ whole genome shotgun (WGS) entry which is preliminary data.</text>
</comment>
<dbReference type="Gene3D" id="2.60.120.1440">
    <property type="match status" value="1"/>
</dbReference>
<dbReference type="OrthoDB" id="636724at2"/>
<accession>A0A0R3M6J2</accession>
<dbReference type="Pfam" id="PF04773">
    <property type="entry name" value="FecR"/>
    <property type="match status" value="1"/>
</dbReference>
<dbReference type="EMBL" id="LLXX01000025">
    <property type="protein sequence ID" value="KRR12774.1"/>
    <property type="molecule type" value="Genomic_DNA"/>
</dbReference>
<evidence type="ECO:0000259" key="2">
    <source>
        <dbReference type="Pfam" id="PF04773"/>
    </source>
</evidence>
<evidence type="ECO:0000313" key="3">
    <source>
        <dbReference type="EMBL" id="KRR12774.1"/>
    </source>
</evidence>
<keyword evidence="1" id="KW-0812">Transmembrane</keyword>
<dbReference type="Proteomes" id="UP000051913">
    <property type="component" value="Unassembled WGS sequence"/>
</dbReference>
<dbReference type="PIRSF" id="PIRSF018266">
    <property type="entry name" value="FecR"/>
    <property type="match status" value="1"/>
</dbReference>
<feature type="domain" description="FecR protein" evidence="2">
    <location>
        <begin position="111"/>
        <end position="202"/>
    </location>
</feature>
<keyword evidence="4" id="KW-1185">Reference proteome</keyword>
<reference evidence="3 4" key="1">
    <citation type="submission" date="2014-03" db="EMBL/GenBank/DDBJ databases">
        <title>Bradyrhizobium valentinum sp. nov., isolated from effective nodules of Lupinus mariae-josephae, a lupine endemic of basic-lime soils in Eastern Spain.</title>
        <authorList>
            <person name="Duran D."/>
            <person name="Rey L."/>
            <person name="Navarro A."/>
            <person name="Busquets A."/>
            <person name="Imperial J."/>
            <person name="Ruiz-Argueso T."/>
        </authorList>
    </citation>
    <scope>NUCLEOTIDE SEQUENCE [LARGE SCALE GENOMIC DNA]</scope>
    <source>
        <strain evidence="3 4">LmjM3</strain>
    </source>
</reference>
<feature type="transmembrane region" description="Helical" evidence="1">
    <location>
        <begin position="81"/>
        <end position="100"/>
    </location>
</feature>
<gene>
    <name evidence="3" type="ORF">CP49_08935</name>
</gene>
<dbReference type="PANTHER" id="PTHR30273:SF2">
    <property type="entry name" value="PROTEIN FECR"/>
    <property type="match status" value="1"/>
</dbReference>
<dbReference type="GO" id="GO:0016989">
    <property type="term" value="F:sigma factor antagonist activity"/>
    <property type="evidence" value="ECO:0007669"/>
    <property type="project" value="TreeGrafter"/>
</dbReference>
<sequence length="320" mass="34906">MSEAGPDQDRLTNEAIDLVIRLQNDPENPVAIEMVRAWRARGPEHERIWGRVAKVHGAAGKILTDRRRAERRESLGLTRRNFVIGGAIGLGAIGATYSFLPEVLIRGRADHITGTGEIRSITLPDGSVATLGPDSAIGMDFMNQSRRIELLAGMAFFDVAREPQRPFSVRTADLTVTALGTAFDLANDAGMLTVTVDHGLVEVRAADSPLALGEKLRARDWVTFDRSTRGIERGSREASQIASWRDNFIIAEKEAVSTLVARIGRWIPGRIVMADPFIGAQRVSGIFDLNDPKQALEAVVHPTGARVRQVSSFVTVISPL</sequence>
<organism evidence="3 4">
    <name type="scientific">Bradyrhizobium valentinum</name>
    <dbReference type="NCBI Taxonomy" id="1518501"/>
    <lineage>
        <taxon>Bacteria</taxon>
        <taxon>Pseudomonadati</taxon>
        <taxon>Pseudomonadota</taxon>
        <taxon>Alphaproteobacteria</taxon>
        <taxon>Hyphomicrobiales</taxon>
        <taxon>Nitrobacteraceae</taxon>
        <taxon>Bradyrhizobium</taxon>
    </lineage>
</organism>
<dbReference type="RefSeq" id="WP_057848925.1">
    <property type="nucleotide sequence ID" value="NZ_LLXX01000025.1"/>
</dbReference>
<dbReference type="InterPro" id="IPR012373">
    <property type="entry name" value="Ferrdict_sens_TM"/>
</dbReference>
<name>A0A0R3M6J2_9BRAD</name>
<dbReference type="PANTHER" id="PTHR30273">
    <property type="entry name" value="PERIPLASMIC SIGNAL SENSOR AND SIGMA FACTOR ACTIVATOR FECR-RELATED"/>
    <property type="match status" value="1"/>
</dbReference>
<evidence type="ECO:0000256" key="1">
    <source>
        <dbReference type="SAM" id="Phobius"/>
    </source>
</evidence>
<dbReference type="AlphaFoldDB" id="A0A0R3M6J2"/>
<keyword evidence="1" id="KW-0472">Membrane</keyword>
<evidence type="ECO:0000313" key="4">
    <source>
        <dbReference type="Proteomes" id="UP000051913"/>
    </source>
</evidence>
<dbReference type="STRING" id="1518501.CQ10_15195"/>
<protein>
    <submittedName>
        <fullName evidence="3">Iron dicitrate transport regulator FecR</fullName>
    </submittedName>
</protein>
<keyword evidence="1" id="KW-1133">Transmembrane helix</keyword>
<dbReference type="InterPro" id="IPR006860">
    <property type="entry name" value="FecR"/>
</dbReference>